<evidence type="ECO:0000256" key="3">
    <source>
        <dbReference type="ARBA" id="ARBA00022679"/>
    </source>
</evidence>
<evidence type="ECO:0000256" key="4">
    <source>
        <dbReference type="SAM" id="MobiDB-lite"/>
    </source>
</evidence>
<gene>
    <name evidence="5" type="ORF">CHLRE_11g478300v5</name>
</gene>
<dbReference type="InterPro" id="IPR029063">
    <property type="entry name" value="SAM-dependent_MTases_sf"/>
</dbReference>
<evidence type="ECO:0000256" key="2">
    <source>
        <dbReference type="ARBA" id="ARBA00022603"/>
    </source>
</evidence>
<dbReference type="OrthoDB" id="203237at2759"/>
<dbReference type="RefSeq" id="XP_042919680.1">
    <property type="nucleotide sequence ID" value="XM_043067675.1"/>
</dbReference>
<dbReference type="PANTHER" id="PTHR43619:SF2">
    <property type="entry name" value="S-ADENOSYL-L-METHIONINE-DEPENDENT METHYLTRANSFERASES SUPERFAMILY PROTEIN"/>
    <property type="match status" value="1"/>
</dbReference>
<dbReference type="InterPro" id="IPR007213">
    <property type="entry name" value="Ppm1/Ppm2/Tcmp"/>
</dbReference>
<evidence type="ECO:0008006" key="7">
    <source>
        <dbReference type="Google" id="ProtNLM"/>
    </source>
</evidence>
<dbReference type="AlphaFoldDB" id="A0A2K3D8H7"/>
<name>A0A2K3D8H7_CHLRE</name>
<dbReference type="Proteomes" id="UP000006906">
    <property type="component" value="Chromosome 11"/>
</dbReference>
<dbReference type="InterPro" id="IPR011610">
    <property type="entry name" value="SAM_mthyl_Trfase_ML2640-like"/>
</dbReference>
<keyword evidence="2" id="KW-0489">Methyltransferase</keyword>
<dbReference type="NCBIfam" id="TIGR00027">
    <property type="entry name" value="mthyl_TIGR00027"/>
    <property type="match status" value="1"/>
</dbReference>
<sequence>MSSEQQPAVHGANSDDAVVQEARAQLTDVEATAVSVSKFRVAGASLRRPDGSPFFDASFDAQLCNAVLPQEEQAALLGLFQDHMVAVLAMRTAEIDEHVMAAVGGGSSSGGGGANGSSSGSGANGSSRGVRQLVILGAGLDMRAWRLPLEVAGPGSSSDSGSGSSSGVTVFELDSGSTESLKTRVMGAAPPPSRCRRVFVQVDLEAPEQALERLRAAGWDPAQPSVFVMEGLIGYLTAAAGDALFRRLRSSAAPGSRLVLTTPPSAAWRDELQRTRGARLHHTTFEEPEQTLARVVAAGWSGAELRTAEALAAKYGLAENRQGVIVAVV</sequence>
<dbReference type="GO" id="GO:0032259">
    <property type="term" value="P:methylation"/>
    <property type="evidence" value="ECO:0007669"/>
    <property type="project" value="UniProtKB-KW"/>
</dbReference>
<feature type="compositionally biased region" description="Low complexity" evidence="4">
    <location>
        <begin position="116"/>
        <end position="127"/>
    </location>
</feature>
<dbReference type="PANTHER" id="PTHR43619">
    <property type="entry name" value="S-ADENOSYL-L-METHIONINE-DEPENDENT METHYLTRANSFERASE YKTD-RELATED"/>
    <property type="match status" value="1"/>
</dbReference>
<dbReference type="GO" id="GO:0008168">
    <property type="term" value="F:methyltransferase activity"/>
    <property type="evidence" value="ECO:0007669"/>
    <property type="project" value="UniProtKB-KW"/>
</dbReference>
<dbReference type="ExpressionAtlas" id="A0A2K3D8H7">
    <property type="expression patterns" value="baseline and differential"/>
</dbReference>
<evidence type="ECO:0000313" key="6">
    <source>
        <dbReference type="Proteomes" id="UP000006906"/>
    </source>
</evidence>
<feature type="region of interest" description="Disordered" evidence="4">
    <location>
        <begin position="106"/>
        <end position="127"/>
    </location>
</feature>
<dbReference type="Gramene" id="PNW76838">
    <property type="protein sequence ID" value="PNW76838"/>
    <property type="gene ID" value="CHLRE_11g478300v5"/>
</dbReference>
<dbReference type="SUPFAM" id="SSF53335">
    <property type="entry name" value="S-adenosyl-L-methionine-dependent methyltransferases"/>
    <property type="match status" value="1"/>
</dbReference>
<keyword evidence="3" id="KW-0808">Transferase</keyword>
<dbReference type="KEGG" id="cre:CHLRE_11g478300v5"/>
<organism evidence="5 6">
    <name type="scientific">Chlamydomonas reinhardtii</name>
    <name type="common">Chlamydomonas smithii</name>
    <dbReference type="NCBI Taxonomy" id="3055"/>
    <lineage>
        <taxon>Eukaryota</taxon>
        <taxon>Viridiplantae</taxon>
        <taxon>Chlorophyta</taxon>
        <taxon>core chlorophytes</taxon>
        <taxon>Chlorophyceae</taxon>
        <taxon>CS clade</taxon>
        <taxon>Chlamydomonadales</taxon>
        <taxon>Chlamydomonadaceae</taxon>
        <taxon>Chlamydomonas</taxon>
    </lineage>
</organism>
<comment type="similarity">
    <text evidence="1">Belongs to the UPF0677 family.</text>
</comment>
<accession>A0A2K3D8H7</accession>
<keyword evidence="6" id="KW-1185">Reference proteome</keyword>
<dbReference type="Pfam" id="PF04072">
    <property type="entry name" value="LCM"/>
    <property type="match status" value="1"/>
</dbReference>
<proteinExistence type="inferred from homology"/>
<evidence type="ECO:0000313" key="5">
    <source>
        <dbReference type="EMBL" id="PNW76838.1"/>
    </source>
</evidence>
<dbReference type="GeneID" id="5722890"/>
<feature type="compositionally biased region" description="Gly residues" evidence="4">
    <location>
        <begin position="106"/>
        <end position="115"/>
    </location>
</feature>
<reference evidence="5 6" key="1">
    <citation type="journal article" date="2007" name="Science">
        <title>The Chlamydomonas genome reveals the evolution of key animal and plant functions.</title>
        <authorList>
            <person name="Merchant S.S."/>
            <person name="Prochnik S.E."/>
            <person name="Vallon O."/>
            <person name="Harris E.H."/>
            <person name="Karpowicz S.J."/>
            <person name="Witman G.B."/>
            <person name="Terry A."/>
            <person name="Salamov A."/>
            <person name="Fritz-Laylin L.K."/>
            <person name="Marechal-Drouard L."/>
            <person name="Marshall W.F."/>
            <person name="Qu L.H."/>
            <person name="Nelson D.R."/>
            <person name="Sanderfoot A.A."/>
            <person name="Spalding M.H."/>
            <person name="Kapitonov V.V."/>
            <person name="Ren Q."/>
            <person name="Ferris P."/>
            <person name="Lindquist E."/>
            <person name="Shapiro H."/>
            <person name="Lucas S.M."/>
            <person name="Grimwood J."/>
            <person name="Schmutz J."/>
            <person name="Cardol P."/>
            <person name="Cerutti H."/>
            <person name="Chanfreau G."/>
            <person name="Chen C.L."/>
            <person name="Cognat V."/>
            <person name="Croft M.T."/>
            <person name="Dent R."/>
            <person name="Dutcher S."/>
            <person name="Fernandez E."/>
            <person name="Fukuzawa H."/>
            <person name="Gonzalez-Ballester D."/>
            <person name="Gonzalez-Halphen D."/>
            <person name="Hallmann A."/>
            <person name="Hanikenne M."/>
            <person name="Hippler M."/>
            <person name="Inwood W."/>
            <person name="Jabbari K."/>
            <person name="Kalanon M."/>
            <person name="Kuras R."/>
            <person name="Lefebvre P.A."/>
            <person name="Lemaire S.D."/>
            <person name="Lobanov A.V."/>
            <person name="Lohr M."/>
            <person name="Manuell A."/>
            <person name="Meier I."/>
            <person name="Mets L."/>
            <person name="Mittag M."/>
            <person name="Mittelmeier T."/>
            <person name="Moroney J.V."/>
            <person name="Moseley J."/>
            <person name="Napoli C."/>
            <person name="Nedelcu A.M."/>
            <person name="Niyogi K."/>
            <person name="Novoselov S.V."/>
            <person name="Paulsen I.T."/>
            <person name="Pazour G."/>
            <person name="Purton S."/>
            <person name="Ral J.P."/>
            <person name="Riano-Pachon D.M."/>
            <person name="Riekhof W."/>
            <person name="Rymarquis L."/>
            <person name="Schroda M."/>
            <person name="Stern D."/>
            <person name="Umen J."/>
            <person name="Willows R."/>
            <person name="Wilson N."/>
            <person name="Zimmer S.L."/>
            <person name="Allmer J."/>
            <person name="Balk J."/>
            <person name="Bisova K."/>
            <person name="Chen C.J."/>
            <person name="Elias M."/>
            <person name="Gendler K."/>
            <person name="Hauser C."/>
            <person name="Lamb M.R."/>
            <person name="Ledford H."/>
            <person name="Long J.C."/>
            <person name="Minagawa J."/>
            <person name="Page M.D."/>
            <person name="Pan J."/>
            <person name="Pootakham W."/>
            <person name="Roje S."/>
            <person name="Rose A."/>
            <person name="Stahlberg E."/>
            <person name="Terauchi A.M."/>
            <person name="Yang P."/>
            <person name="Ball S."/>
            <person name="Bowler C."/>
            <person name="Dieckmann C.L."/>
            <person name="Gladyshev V.N."/>
            <person name="Green P."/>
            <person name="Jorgensen R."/>
            <person name="Mayfield S."/>
            <person name="Mueller-Roeber B."/>
            <person name="Rajamani S."/>
            <person name="Sayre R.T."/>
            <person name="Brokstein P."/>
            <person name="Dubchak I."/>
            <person name="Goodstein D."/>
            <person name="Hornick L."/>
            <person name="Huang Y.W."/>
            <person name="Jhaveri J."/>
            <person name="Luo Y."/>
            <person name="Martinez D."/>
            <person name="Ngau W.C."/>
            <person name="Otillar B."/>
            <person name="Poliakov A."/>
            <person name="Porter A."/>
            <person name="Szajkowski L."/>
            <person name="Werner G."/>
            <person name="Zhou K."/>
            <person name="Grigoriev I.V."/>
            <person name="Rokhsar D.S."/>
            <person name="Grossman A.R."/>
        </authorList>
    </citation>
    <scope>NUCLEOTIDE SEQUENCE [LARGE SCALE GENOMIC DNA]</scope>
    <source>
        <strain evidence="6">CC-503</strain>
    </source>
</reference>
<dbReference type="Gene3D" id="3.40.50.150">
    <property type="entry name" value="Vaccinia Virus protein VP39"/>
    <property type="match status" value="1"/>
</dbReference>
<dbReference type="EMBL" id="CM008972">
    <property type="protein sequence ID" value="PNW76838.1"/>
    <property type="molecule type" value="Genomic_DNA"/>
</dbReference>
<protein>
    <recommendedName>
        <fullName evidence="7">S-adenosyl-L-methionine-dependent methyltransferase</fullName>
    </recommendedName>
</protein>
<dbReference type="InParanoid" id="A0A2K3D8H7"/>
<evidence type="ECO:0000256" key="1">
    <source>
        <dbReference type="ARBA" id="ARBA00008138"/>
    </source>
</evidence>